<dbReference type="GO" id="GO:0052381">
    <property type="term" value="F:tRNA dimethylallyltransferase activity"/>
    <property type="evidence" value="ECO:0007669"/>
    <property type="project" value="UniProtKB-UniRule"/>
</dbReference>
<comment type="caution">
    <text evidence="14">The sequence shown here is derived from an EMBL/GenBank/DDBJ whole genome shotgun (WGS) entry which is preliminary data.</text>
</comment>
<gene>
    <name evidence="10 14" type="primary">miaA</name>
    <name evidence="14" type="ORF">IAC39_06145</name>
</gene>
<dbReference type="GO" id="GO:0006400">
    <property type="term" value="P:tRNA modification"/>
    <property type="evidence" value="ECO:0007669"/>
    <property type="project" value="TreeGrafter"/>
</dbReference>
<feature type="region of interest" description="Interaction with substrate tRNA" evidence="10">
    <location>
        <begin position="36"/>
        <end position="39"/>
    </location>
</feature>
<dbReference type="InterPro" id="IPR018022">
    <property type="entry name" value="IPT"/>
</dbReference>
<comment type="function">
    <text evidence="2 10 12">Catalyzes the transfer of a dimethylallyl group onto the adenine at position 37 in tRNAs that read codons beginning with uridine, leading to the formation of N6-(dimethylallyl)adenosine (i(6)A).</text>
</comment>
<evidence type="ECO:0000256" key="7">
    <source>
        <dbReference type="ARBA" id="ARBA00022840"/>
    </source>
</evidence>
<organism evidence="14 15">
    <name type="scientific">Candidatus Faeciplasma pullistercoris</name>
    <dbReference type="NCBI Taxonomy" id="2840800"/>
    <lineage>
        <taxon>Bacteria</taxon>
        <taxon>Bacillati</taxon>
        <taxon>Bacillota</taxon>
        <taxon>Clostridia</taxon>
        <taxon>Eubacteriales</taxon>
        <taxon>Oscillospiraceae</taxon>
        <taxon>Oscillospiraceae incertae sedis</taxon>
        <taxon>Candidatus Faeciplasma</taxon>
    </lineage>
</organism>
<proteinExistence type="inferred from homology"/>
<dbReference type="Gene3D" id="3.40.50.300">
    <property type="entry name" value="P-loop containing nucleotide triphosphate hydrolases"/>
    <property type="match status" value="1"/>
</dbReference>
<evidence type="ECO:0000256" key="13">
    <source>
        <dbReference type="RuleBase" id="RU003785"/>
    </source>
</evidence>
<dbReference type="Proteomes" id="UP000824136">
    <property type="component" value="Unassembled WGS sequence"/>
</dbReference>
<dbReference type="InterPro" id="IPR039657">
    <property type="entry name" value="Dimethylallyltransferase"/>
</dbReference>
<keyword evidence="6 10" id="KW-0547">Nucleotide-binding</keyword>
<comment type="similarity">
    <text evidence="3 10 13">Belongs to the IPP transferase family.</text>
</comment>
<evidence type="ECO:0000256" key="4">
    <source>
        <dbReference type="ARBA" id="ARBA00022679"/>
    </source>
</evidence>
<accession>A0A9D1KLB8</accession>
<comment type="cofactor">
    <cofactor evidence="1 10">
        <name>Mg(2+)</name>
        <dbReference type="ChEBI" id="CHEBI:18420"/>
    </cofactor>
</comment>
<evidence type="ECO:0000256" key="5">
    <source>
        <dbReference type="ARBA" id="ARBA00022694"/>
    </source>
</evidence>
<keyword evidence="7 10" id="KW-0067">ATP-binding</keyword>
<evidence type="ECO:0000313" key="14">
    <source>
        <dbReference type="EMBL" id="HIT59272.1"/>
    </source>
</evidence>
<evidence type="ECO:0000256" key="8">
    <source>
        <dbReference type="ARBA" id="ARBA00022842"/>
    </source>
</evidence>
<dbReference type="GO" id="GO:0005524">
    <property type="term" value="F:ATP binding"/>
    <property type="evidence" value="ECO:0007669"/>
    <property type="project" value="UniProtKB-UniRule"/>
</dbReference>
<dbReference type="Gene3D" id="1.10.20.140">
    <property type="match status" value="1"/>
</dbReference>
<evidence type="ECO:0000256" key="6">
    <source>
        <dbReference type="ARBA" id="ARBA00022741"/>
    </source>
</evidence>
<reference evidence="14" key="2">
    <citation type="journal article" date="2021" name="PeerJ">
        <title>Extensive microbial diversity within the chicken gut microbiome revealed by metagenomics and culture.</title>
        <authorList>
            <person name="Gilroy R."/>
            <person name="Ravi A."/>
            <person name="Getino M."/>
            <person name="Pursley I."/>
            <person name="Horton D.L."/>
            <person name="Alikhan N.F."/>
            <person name="Baker D."/>
            <person name="Gharbi K."/>
            <person name="Hall N."/>
            <person name="Watson M."/>
            <person name="Adriaenssens E.M."/>
            <person name="Foster-Nyarko E."/>
            <person name="Jarju S."/>
            <person name="Secka A."/>
            <person name="Antonio M."/>
            <person name="Oren A."/>
            <person name="Chaudhuri R.R."/>
            <person name="La Ragione R."/>
            <person name="Hildebrand F."/>
            <person name="Pallen M.J."/>
        </authorList>
    </citation>
    <scope>NUCLEOTIDE SEQUENCE</scope>
    <source>
        <strain evidence="14">CHK33-4379</strain>
    </source>
</reference>
<evidence type="ECO:0000256" key="2">
    <source>
        <dbReference type="ARBA" id="ARBA00003213"/>
    </source>
</evidence>
<comment type="subunit">
    <text evidence="10">Monomer.</text>
</comment>
<dbReference type="InterPro" id="IPR027417">
    <property type="entry name" value="P-loop_NTPase"/>
</dbReference>
<feature type="site" description="Interaction with substrate tRNA" evidence="10">
    <location>
        <position position="102"/>
    </location>
</feature>
<comment type="catalytic activity">
    <reaction evidence="9 10 11">
        <text>adenosine(37) in tRNA + dimethylallyl diphosphate = N(6)-dimethylallyladenosine(37) in tRNA + diphosphate</text>
        <dbReference type="Rhea" id="RHEA:26482"/>
        <dbReference type="Rhea" id="RHEA-COMP:10162"/>
        <dbReference type="Rhea" id="RHEA-COMP:10375"/>
        <dbReference type="ChEBI" id="CHEBI:33019"/>
        <dbReference type="ChEBI" id="CHEBI:57623"/>
        <dbReference type="ChEBI" id="CHEBI:74411"/>
        <dbReference type="ChEBI" id="CHEBI:74415"/>
        <dbReference type="EC" id="2.5.1.75"/>
    </reaction>
</comment>
<evidence type="ECO:0000256" key="9">
    <source>
        <dbReference type="ARBA" id="ARBA00049563"/>
    </source>
</evidence>
<keyword evidence="4 10" id="KW-0808">Transferase</keyword>
<dbReference type="PANTHER" id="PTHR11088">
    <property type="entry name" value="TRNA DIMETHYLALLYLTRANSFERASE"/>
    <property type="match status" value="1"/>
</dbReference>
<evidence type="ECO:0000256" key="11">
    <source>
        <dbReference type="RuleBase" id="RU003783"/>
    </source>
</evidence>
<evidence type="ECO:0000256" key="12">
    <source>
        <dbReference type="RuleBase" id="RU003784"/>
    </source>
</evidence>
<dbReference type="AlphaFoldDB" id="A0A9D1KLB8"/>
<dbReference type="PANTHER" id="PTHR11088:SF60">
    <property type="entry name" value="TRNA DIMETHYLALLYLTRANSFERASE"/>
    <property type="match status" value="1"/>
</dbReference>
<dbReference type="EMBL" id="DVLL01000021">
    <property type="protein sequence ID" value="HIT59272.1"/>
    <property type="molecule type" value="Genomic_DNA"/>
</dbReference>
<evidence type="ECO:0000256" key="3">
    <source>
        <dbReference type="ARBA" id="ARBA00005842"/>
    </source>
</evidence>
<keyword evidence="8 10" id="KW-0460">Magnesium</keyword>
<evidence type="ECO:0000313" key="15">
    <source>
        <dbReference type="Proteomes" id="UP000824136"/>
    </source>
</evidence>
<reference evidence="14" key="1">
    <citation type="submission" date="2020-10" db="EMBL/GenBank/DDBJ databases">
        <authorList>
            <person name="Gilroy R."/>
        </authorList>
    </citation>
    <scope>NUCLEOTIDE SEQUENCE</scope>
    <source>
        <strain evidence="14">CHK33-4379</strain>
    </source>
</reference>
<name>A0A9D1KLB8_9FIRM</name>
<feature type="binding site" evidence="10">
    <location>
        <begin position="13"/>
        <end position="18"/>
    </location>
    <ligand>
        <name>substrate</name>
    </ligand>
</feature>
<evidence type="ECO:0000256" key="10">
    <source>
        <dbReference type="HAMAP-Rule" id="MF_00185"/>
    </source>
</evidence>
<evidence type="ECO:0000256" key="1">
    <source>
        <dbReference type="ARBA" id="ARBA00001946"/>
    </source>
</evidence>
<dbReference type="NCBIfam" id="TIGR00174">
    <property type="entry name" value="miaA"/>
    <property type="match status" value="1"/>
</dbReference>
<dbReference type="SUPFAM" id="SSF52540">
    <property type="entry name" value="P-loop containing nucleoside triphosphate hydrolases"/>
    <property type="match status" value="1"/>
</dbReference>
<feature type="site" description="Interaction with substrate tRNA" evidence="10">
    <location>
        <position position="125"/>
    </location>
</feature>
<dbReference type="Pfam" id="PF01715">
    <property type="entry name" value="IPPT"/>
    <property type="match status" value="1"/>
</dbReference>
<feature type="binding site" evidence="10">
    <location>
        <begin position="11"/>
        <end position="18"/>
    </location>
    <ligand>
        <name>ATP</name>
        <dbReference type="ChEBI" id="CHEBI:30616"/>
    </ligand>
</feature>
<dbReference type="HAMAP" id="MF_00185">
    <property type="entry name" value="IPP_trans"/>
    <property type="match status" value="1"/>
</dbReference>
<sequence>MRKIPLIVVCGPTASGKTALAVSLAKIFNCEIVSADSMQIYKQMQIATAKPTPEEQQNIKHHLIDFLEPDEDFSVADYVRLAKDCIEKIYYSGKTPLLCGGTGLYISSLVDNISFDDTCASTELRRELSDLAKEKGGEYLLEMLSAFDPETASRLHPNNITRIIRAIEVYRVSGITMSEAVSNSRHESPYDTCMIGITCYDRSKLYDRINLRVDRMMEAGLLDEAKAVLSNPRLKTAYQAIGYKELKRYFDNEASLEECIQSLKMSTRRYAKRQLTWFRRDERINWLYTDLIGSVQGLTEAAAQIIRDSGIVKVKAVENQ</sequence>
<protein>
    <recommendedName>
        <fullName evidence="10">tRNA dimethylallyltransferase</fullName>
        <ecNumber evidence="10">2.5.1.75</ecNumber>
    </recommendedName>
    <alternativeName>
        <fullName evidence="10">Dimethylallyl diphosphate:tRNA dimethylallyltransferase</fullName>
        <shortName evidence="10">DMAPP:tRNA dimethylallyltransferase</shortName>
        <shortName evidence="10">DMATase</shortName>
    </alternativeName>
    <alternativeName>
        <fullName evidence="10">Isopentenyl-diphosphate:tRNA isopentenyltransferase</fullName>
        <shortName evidence="10">IPP transferase</shortName>
        <shortName evidence="10">IPPT</shortName>
        <shortName evidence="10">IPTase</shortName>
    </alternativeName>
</protein>
<keyword evidence="5 10" id="KW-0819">tRNA processing</keyword>
<comment type="caution">
    <text evidence="10">Lacks conserved residue(s) required for the propagation of feature annotation.</text>
</comment>
<dbReference type="EC" id="2.5.1.75" evidence="10"/>